<sequence length="620" mass="69570">MAPKKKRAAAVQKSTDHGPGPDESNASKSGGFAFSKRCKLEKCLACEDNYPTGHQYSGSISAGDAKSVINGHITSINQSVAELSRILSSNGDDVMSAWTNIKDKKKRDAIVSKALPDGFPATKWNLIFVYISHSQGKISGDRDQHRQSFLLPFIGRAELVDYPSKLLKLLDLRTVYKPSQWAPMDHAATEYGRATGMLSTRFSETMFSTRMHDYGQPVDYDETAFHGREISGFSTAELMLEAQRHLYSFLCSVAKLLLEKAAPLGKHQDSGNALWKKRSEGGFREFALENETLDRRPFYEPTNPYEPPLQFDIREPERPVESENSKPGTGGDLFERQVRTNAFSKAGPLLKRFLDIKVPRDLSKRSIQWLEKAEQSKLALNAFWREVWLVKFEQAMNGDSRTANKVAQWRDIDLLGEYQRDGFLAAYRSEIQTLKAAEKAKEEEKKRQPKPSLKRLPSSDEWQGFRGEEKTSPKKPKTAPKNPNKRSHAIDEHDKGPIPVPMPGLAPPPAPAPPAPKIEVSAASLRVLARLWPVQSRAYLDEGGTIRWRGFQAAMAEVGFQCFPRGGSIFSFESREMGRINIHGPHGTVVNDGLLASYGRRLKNKWGWGYDTFAERTRGD</sequence>
<comment type="caution">
    <text evidence="2">The sequence shown here is derived from an EMBL/GenBank/DDBJ whole genome shotgun (WGS) entry which is preliminary data.</text>
</comment>
<proteinExistence type="predicted"/>
<gene>
    <name evidence="2" type="ORF">PRZ48_009201</name>
</gene>
<feature type="compositionally biased region" description="Pro residues" evidence="1">
    <location>
        <begin position="498"/>
        <end position="515"/>
    </location>
</feature>
<evidence type="ECO:0000313" key="3">
    <source>
        <dbReference type="Proteomes" id="UP001305779"/>
    </source>
</evidence>
<organism evidence="2 3">
    <name type="scientific">Zasmidium cellare</name>
    <name type="common">Wine cellar mold</name>
    <name type="synonym">Racodium cellare</name>
    <dbReference type="NCBI Taxonomy" id="395010"/>
    <lineage>
        <taxon>Eukaryota</taxon>
        <taxon>Fungi</taxon>
        <taxon>Dikarya</taxon>
        <taxon>Ascomycota</taxon>
        <taxon>Pezizomycotina</taxon>
        <taxon>Dothideomycetes</taxon>
        <taxon>Dothideomycetidae</taxon>
        <taxon>Mycosphaerellales</taxon>
        <taxon>Mycosphaerellaceae</taxon>
        <taxon>Zasmidium</taxon>
    </lineage>
</organism>
<feature type="region of interest" description="Disordered" evidence="1">
    <location>
        <begin position="1"/>
        <end position="28"/>
    </location>
</feature>
<reference evidence="2 3" key="1">
    <citation type="journal article" date="2023" name="G3 (Bethesda)">
        <title>A chromosome-level genome assembly of Zasmidium syzygii isolated from banana leaves.</title>
        <authorList>
            <person name="van Westerhoven A.C."/>
            <person name="Mehrabi R."/>
            <person name="Talebi R."/>
            <person name="Steentjes M.B.F."/>
            <person name="Corcolon B."/>
            <person name="Chong P.A."/>
            <person name="Kema G.H.J."/>
            <person name="Seidl M.F."/>
        </authorList>
    </citation>
    <scope>NUCLEOTIDE SEQUENCE [LARGE SCALE GENOMIC DNA]</scope>
    <source>
        <strain evidence="2 3">P124</strain>
    </source>
</reference>
<evidence type="ECO:0000256" key="1">
    <source>
        <dbReference type="SAM" id="MobiDB-lite"/>
    </source>
</evidence>
<feature type="compositionally biased region" description="Basic residues" evidence="1">
    <location>
        <begin position="473"/>
        <end position="487"/>
    </location>
</feature>
<protein>
    <submittedName>
        <fullName evidence="2">Uncharacterized protein</fullName>
    </submittedName>
</protein>
<name>A0ABR0EB38_ZASCE</name>
<dbReference type="Proteomes" id="UP001305779">
    <property type="component" value="Unassembled WGS sequence"/>
</dbReference>
<evidence type="ECO:0000313" key="2">
    <source>
        <dbReference type="EMBL" id="KAK4498691.1"/>
    </source>
</evidence>
<feature type="compositionally biased region" description="Basic and acidic residues" evidence="1">
    <location>
        <begin position="312"/>
        <end position="324"/>
    </location>
</feature>
<feature type="region of interest" description="Disordered" evidence="1">
    <location>
        <begin position="439"/>
        <end position="515"/>
    </location>
</feature>
<feature type="region of interest" description="Disordered" evidence="1">
    <location>
        <begin position="297"/>
        <end position="333"/>
    </location>
</feature>
<accession>A0ABR0EB38</accession>
<dbReference type="EMBL" id="JAXOVC010000007">
    <property type="protein sequence ID" value="KAK4498691.1"/>
    <property type="molecule type" value="Genomic_DNA"/>
</dbReference>
<keyword evidence="3" id="KW-1185">Reference proteome</keyword>